<dbReference type="InterPro" id="IPR012281">
    <property type="entry name" value="Phospholipid_synth_PlsX-like"/>
</dbReference>
<evidence type="ECO:0000256" key="3">
    <source>
        <dbReference type="ARBA" id="ARBA00022516"/>
    </source>
</evidence>
<evidence type="ECO:0000313" key="11">
    <source>
        <dbReference type="EMBL" id="MFC5343635.1"/>
    </source>
</evidence>
<comment type="catalytic activity">
    <reaction evidence="1 10">
        <text>a fatty acyl-[ACP] + phosphate = an acyl phosphate + holo-[ACP]</text>
        <dbReference type="Rhea" id="RHEA:42292"/>
        <dbReference type="Rhea" id="RHEA-COMP:9685"/>
        <dbReference type="Rhea" id="RHEA-COMP:14125"/>
        <dbReference type="ChEBI" id="CHEBI:43474"/>
        <dbReference type="ChEBI" id="CHEBI:59918"/>
        <dbReference type="ChEBI" id="CHEBI:64479"/>
        <dbReference type="ChEBI" id="CHEBI:138651"/>
        <dbReference type="EC" id="2.3.1.274"/>
    </reaction>
</comment>
<dbReference type="RefSeq" id="WP_376866540.1">
    <property type="nucleotide sequence ID" value="NZ_JBHSLF010000014.1"/>
</dbReference>
<dbReference type="Proteomes" id="UP001596152">
    <property type="component" value="Unassembled WGS sequence"/>
</dbReference>
<comment type="function">
    <text evidence="10">Catalyzes the reversible formation of acyl-phosphate (acyl-PO(4)) from acyl-[acyl-carrier-protein] (acyl-ACP). This enzyme utilizes acyl-ACP as fatty acyl donor, but not acyl-CoA.</text>
</comment>
<gene>
    <name evidence="10 11" type="primary">plsX</name>
    <name evidence="11" type="ORF">ACFPIE_06895</name>
</gene>
<dbReference type="PANTHER" id="PTHR30100">
    <property type="entry name" value="FATTY ACID/PHOSPHOLIPID SYNTHESIS PROTEIN PLSX"/>
    <property type="match status" value="1"/>
</dbReference>
<organism evidence="11 12">
    <name type="scientific">Brevundimonas staleyi</name>
    <dbReference type="NCBI Taxonomy" id="74326"/>
    <lineage>
        <taxon>Bacteria</taxon>
        <taxon>Pseudomonadati</taxon>
        <taxon>Pseudomonadota</taxon>
        <taxon>Alphaproteobacteria</taxon>
        <taxon>Caulobacterales</taxon>
        <taxon>Caulobacteraceae</taxon>
        <taxon>Brevundimonas</taxon>
    </lineage>
</organism>
<keyword evidence="11" id="KW-0012">Acyltransferase</keyword>
<comment type="pathway">
    <text evidence="10">Lipid metabolism; phospholipid metabolism.</text>
</comment>
<sequence length="354" mass="36614">MPAPTLISLDAMGGDHGPPVVVGGIRDYTRRHGGEGVRFLLHGDEQAIVAELAKHNLTSDICDIRHTATKVASDEKPATAMRRGKGTSLWNAIEAVKSGEAGAVVSAGNTGALMAISKLILRMSAPGLERPAIVASWPTARGVTAVLDVGANIESDAEQLVEFAIMGEAFHTAVHGVEKPTIGLLNVGSEDMKGHEEVREAARILREGGLGLNYHGFVEGDDIAKGTVDVVVTDGFTGNIALKTAEGVARFISTLLREALTSSLQAKIGAAIAMPALKAMGQKIDPSAINGGPLLGLNGIVVKSHGGADAKGFGNAIRIAVDLARSDYMQTVGANLGRLGDVMHAPSTQSESVS</sequence>
<protein>
    <recommendedName>
        <fullName evidence="8 10">Phosphate acyltransferase</fullName>
        <ecNumber evidence="8 10">2.3.1.274</ecNumber>
    </recommendedName>
    <alternativeName>
        <fullName evidence="10">Acyl-ACP phosphotransacylase</fullName>
    </alternativeName>
    <alternativeName>
        <fullName evidence="10">Acyl-[acyl-carrier-protein]--phosphate acyltransferase</fullName>
    </alternativeName>
    <alternativeName>
        <fullName evidence="10">Phosphate-acyl-ACP acyltransferase</fullName>
    </alternativeName>
</protein>
<evidence type="ECO:0000256" key="10">
    <source>
        <dbReference type="HAMAP-Rule" id="MF_00019"/>
    </source>
</evidence>
<comment type="similarity">
    <text evidence="10">Belongs to the PlsX family.</text>
</comment>
<reference evidence="12" key="1">
    <citation type="journal article" date="2019" name="Int. J. Syst. Evol. Microbiol.">
        <title>The Global Catalogue of Microorganisms (GCM) 10K type strain sequencing project: providing services to taxonomists for standard genome sequencing and annotation.</title>
        <authorList>
            <consortium name="The Broad Institute Genomics Platform"/>
            <consortium name="The Broad Institute Genome Sequencing Center for Infectious Disease"/>
            <person name="Wu L."/>
            <person name="Ma J."/>
        </authorList>
    </citation>
    <scope>NUCLEOTIDE SEQUENCE [LARGE SCALE GENOMIC DNA]</scope>
    <source>
        <strain evidence="12">JCM 12125</strain>
    </source>
</reference>
<comment type="subunit">
    <text evidence="9 10">Homodimer. Probably interacts with PlsY.</text>
</comment>
<keyword evidence="5 10" id="KW-0443">Lipid metabolism</keyword>
<dbReference type="NCBIfam" id="TIGR00182">
    <property type="entry name" value="plsX"/>
    <property type="match status" value="1"/>
</dbReference>
<dbReference type="Pfam" id="PF02504">
    <property type="entry name" value="FA_synthesis"/>
    <property type="match status" value="1"/>
</dbReference>
<keyword evidence="4 10" id="KW-0808">Transferase</keyword>
<dbReference type="EC" id="2.3.1.274" evidence="8 10"/>
<evidence type="ECO:0000256" key="6">
    <source>
        <dbReference type="ARBA" id="ARBA00023209"/>
    </source>
</evidence>
<dbReference type="Gene3D" id="3.40.718.10">
    <property type="entry name" value="Isopropylmalate Dehydrogenase"/>
    <property type="match status" value="1"/>
</dbReference>
<keyword evidence="6 10" id="KW-0594">Phospholipid biosynthesis</keyword>
<name>A0ABW0FPE4_9CAUL</name>
<evidence type="ECO:0000256" key="9">
    <source>
        <dbReference type="ARBA" id="ARBA00046608"/>
    </source>
</evidence>
<dbReference type="HAMAP" id="MF_00019">
    <property type="entry name" value="PlsX"/>
    <property type="match status" value="1"/>
</dbReference>
<evidence type="ECO:0000256" key="8">
    <source>
        <dbReference type="ARBA" id="ARBA00024069"/>
    </source>
</evidence>
<evidence type="ECO:0000256" key="5">
    <source>
        <dbReference type="ARBA" id="ARBA00023098"/>
    </source>
</evidence>
<dbReference type="GO" id="GO:0043811">
    <property type="term" value="F:phosphate:acyl-[acyl carrier protein] acyltransferase activity"/>
    <property type="evidence" value="ECO:0007669"/>
    <property type="project" value="UniProtKB-EC"/>
</dbReference>
<dbReference type="PIRSF" id="PIRSF002465">
    <property type="entry name" value="Phsphlp_syn_PlsX"/>
    <property type="match status" value="1"/>
</dbReference>
<evidence type="ECO:0000256" key="1">
    <source>
        <dbReference type="ARBA" id="ARBA00001232"/>
    </source>
</evidence>
<evidence type="ECO:0000256" key="4">
    <source>
        <dbReference type="ARBA" id="ARBA00022679"/>
    </source>
</evidence>
<keyword evidence="12" id="KW-1185">Reference proteome</keyword>
<dbReference type="EMBL" id="JBHSLF010000014">
    <property type="protein sequence ID" value="MFC5343635.1"/>
    <property type="molecule type" value="Genomic_DNA"/>
</dbReference>
<evidence type="ECO:0000313" key="12">
    <source>
        <dbReference type="Proteomes" id="UP001596152"/>
    </source>
</evidence>
<dbReference type="PANTHER" id="PTHR30100:SF1">
    <property type="entry name" value="PHOSPHATE ACYLTRANSFERASE"/>
    <property type="match status" value="1"/>
</dbReference>
<accession>A0ABW0FPE4</accession>
<keyword evidence="2 10" id="KW-0963">Cytoplasm</keyword>
<evidence type="ECO:0000256" key="7">
    <source>
        <dbReference type="ARBA" id="ARBA00023264"/>
    </source>
</evidence>
<dbReference type="InterPro" id="IPR003664">
    <property type="entry name" value="FA_synthesis"/>
</dbReference>
<keyword evidence="7 10" id="KW-1208">Phospholipid metabolism</keyword>
<dbReference type="SUPFAM" id="SSF53659">
    <property type="entry name" value="Isocitrate/Isopropylmalate dehydrogenase-like"/>
    <property type="match status" value="1"/>
</dbReference>
<evidence type="ECO:0000256" key="2">
    <source>
        <dbReference type="ARBA" id="ARBA00022490"/>
    </source>
</evidence>
<comment type="subcellular location">
    <subcellularLocation>
        <location evidence="10">Cytoplasm</location>
    </subcellularLocation>
    <text evidence="10">Associated with the membrane possibly through PlsY.</text>
</comment>
<comment type="caution">
    <text evidence="11">The sequence shown here is derived from an EMBL/GenBank/DDBJ whole genome shotgun (WGS) entry which is preliminary data.</text>
</comment>
<proteinExistence type="inferred from homology"/>
<keyword evidence="3 10" id="KW-0444">Lipid biosynthesis</keyword>